<dbReference type="Gene3D" id="3.30.505.20">
    <property type="match status" value="1"/>
</dbReference>
<dbReference type="Proteomes" id="UP001257627">
    <property type="component" value="Unassembled WGS sequence"/>
</dbReference>
<sequence length="135" mass="13558">MSRKSRALAAVPAAVLLFSLVACGGGSDSGSGSAKAADNQESVQSSGGQAAAGDTDGKTEPPLTGEIKQKAEAAAVAAFPGTVVKSEEDAEKPDMYAVEVKKADGTSVEVYLDKTYKVTGTKEEGTEETEAANGG</sequence>
<dbReference type="EMBL" id="JARAKF010000001">
    <property type="protein sequence ID" value="MDU8999764.1"/>
    <property type="molecule type" value="Genomic_DNA"/>
</dbReference>
<evidence type="ECO:0000313" key="4">
    <source>
        <dbReference type="Proteomes" id="UP001257627"/>
    </source>
</evidence>
<accession>A0ABU3V0S4</accession>
<feature type="signal peptide" evidence="2">
    <location>
        <begin position="1"/>
        <end position="24"/>
    </location>
</feature>
<protein>
    <submittedName>
        <fullName evidence="3">Peptidase</fullName>
    </submittedName>
</protein>
<feature type="chain" id="PRO_5045411668" evidence="2">
    <location>
        <begin position="25"/>
        <end position="135"/>
    </location>
</feature>
<evidence type="ECO:0000313" key="3">
    <source>
        <dbReference type="EMBL" id="MDU8999764.1"/>
    </source>
</evidence>
<keyword evidence="4" id="KW-1185">Reference proteome</keyword>
<gene>
    <name evidence="3" type="ORF">PU648_46940</name>
</gene>
<evidence type="ECO:0000256" key="2">
    <source>
        <dbReference type="SAM" id="SignalP"/>
    </source>
</evidence>
<keyword evidence="2" id="KW-0732">Signal</keyword>
<reference evidence="3 4" key="1">
    <citation type="submission" date="2023-02" db="EMBL/GenBank/DDBJ databases">
        <authorList>
            <person name="Maleckis M."/>
        </authorList>
    </citation>
    <scope>NUCLEOTIDE SEQUENCE [LARGE SCALE GENOMIC DNA]</scope>
    <source>
        <strain evidence="3 4">P8-A2</strain>
    </source>
</reference>
<name>A0ABU3V0S4_9ACTN</name>
<dbReference type="PROSITE" id="PS51257">
    <property type="entry name" value="PROKAR_LIPOPROTEIN"/>
    <property type="match status" value="1"/>
</dbReference>
<feature type="region of interest" description="Disordered" evidence="1">
    <location>
        <begin position="26"/>
        <end position="67"/>
    </location>
</feature>
<proteinExistence type="predicted"/>
<organism evidence="3 4">
    <name type="scientific">Streptomyces mirabilis</name>
    <dbReference type="NCBI Taxonomy" id="68239"/>
    <lineage>
        <taxon>Bacteria</taxon>
        <taxon>Bacillati</taxon>
        <taxon>Actinomycetota</taxon>
        <taxon>Actinomycetes</taxon>
        <taxon>Kitasatosporales</taxon>
        <taxon>Streptomycetaceae</taxon>
        <taxon>Streptomyces</taxon>
    </lineage>
</organism>
<feature type="compositionally biased region" description="Polar residues" evidence="1">
    <location>
        <begin position="39"/>
        <end position="48"/>
    </location>
</feature>
<evidence type="ECO:0000256" key="1">
    <source>
        <dbReference type="SAM" id="MobiDB-lite"/>
    </source>
</evidence>
<comment type="caution">
    <text evidence="3">The sequence shown here is derived from an EMBL/GenBank/DDBJ whole genome shotgun (WGS) entry which is preliminary data.</text>
</comment>
<dbReference type="RefSeq" id="WP_164662636.1">
    <property type="nucleotide sequence ID" value="NZ_CP107955.1"/>
</dbReference>